<dbReference type="AlphaFoldDB" id="A0A1S2V5L4"/>
<keyword evidence="5" id="KW-0547">Nucleotide-binding</keyword>
<dbReference type="FunFam" id="3.40.50.300:FF:000032">
    <property type="entry name" value="Export ABC transporter ATP-binding protein"/>
    <property type="match status" value="1"/>
</dbReference>
<dbReference type="InterPro" id="IPR017911">
    <property type="entry name" value="MacB-like_ATP-bd"/>
</dbReference>
<dbReference type="GO" id="GO:1902495">
    <property type="term" value="C:transmembrane transporter complex"/>
    <property type="evidence" value="ECO:0007669"/>
    <property type="project" value="UniProtKB-ARBA"/>
</dbReference>
<keyword evidence="7" id="KW-0472">Membrane</keyword>
<dbReference type="GO" id="GO:0022857">
    <property type="term" value="F:transmembrane transporter activity"/>
    <property type="evidence" value="ECO:0007669"/>
    <property type="project" value="TreeGrafter"/>
</dbReference>
<evidence type="ECO:0000256" key="7">
    <source>
        <dbReference type="ARBA" id="ARBA00023136"/>
    </source>
</evidence>
<evidence type="ECO:0000256" key="2">
    <source>
        <dbReference type="ARBA" id="ARBA00022448"/>
    </source>
</evidence>
<dbReference type="InterPro" id="IPR003439">
    <property type="entry name" value="ABC_transporter-like_ATP-bd"/>
</dbReference>
<keyword evidence="3" id="KW-1003">Cell membrane</keyword>
<evidence type="ECO:0000256" key="1">
    <source>
        <dbReference type="ARBA" id="ARBA00004429"/>
    </source>
</evidence>
<keyword evidence="6 11" id="KW-0067">ATP-binding</keyword>
<evidence type="ECO:0000256" key="3">
    <source>
        <dbReference type="ARBA" id="ARBA00022475"/>
    </source>
</evidence>
<dbReference type="InterPro" id="IPR027417">
    <property type="entry name" value="P-loop_NTPase"/>
</dbReference>
<dbReference type="GO" id="GO:0005524">
    <property type="term" value="F:ATP binding"/>
    <property type="evidence" value="ECO:0007669"/>
    <property type="project" value="UniProtKB-KW"/>
</dbReference>
<comment type="similarity">
    <text evidence="8">Belongs to the ABC transporter superfamily. Macrolide exporter (TC 3.A.1.122) family.</text>
</comment>
<dbReference type="EMBL" id="MDDR01000009">
    <property type="protein sequence ID" value="OIN54002.1"/>
    <property type="molecule type" value="Genomic_DNA"/>
</dbReference>
<evidence type="ECO:0000256" key="5">
    <source>
        <dbReference type="ARBA" id="ARBA00022741"/>
    </source>
</evidence>
<reference evidence="11 13" key="2">
    <citation type="submission" date="2016-10" db="EMBL/GenBank/DDBJ databases">
        <authorList>
            <person name="Varghese N."/>
            <person name="Submissions S."/>
        </authorList>
    </citation>
    <scope>NUCLEOTIDE SEQUENCE [LARGE SCALE GENOMIC DNA]</scope>
    <source>
        <strain evidence="11 13">BS2773</strain>
    </source>
</reference>
<dbReference type="Gene3D" id="3.40.50.300">
    <property type="entry name" value="P-loop containing nucleotide triphosphate hydrolases"/>
    <property type="match status" value="1"/>
</dbReference>
<keyword evidence="2" id="KW-0813">Transport</keyword>
<dbReference type="InterPro" id="IPR003593">
    <property type="entry name" value="AAA+_ATPase"/>
</dbReference>
<dbReference type="SMART" id="SM00382">
    <property type="entry name" value="AAA"/>
    <property type="match status" value="1"/>
</dbReference>
<evidence type="ECO:0000256" key="4">
    <source>
        <dbReference type="ARBA" id="ARBA00022692"/>
    </source>
</evidence>
<evidence type="ECO:0000313" key="12">
    <source>
        <dbReference type="Proteomes" id="UP000181661"/>
    </source>
</evidence>
<dbReference type="Proteomes" id="UP000182179">
    <property type="component" value="Unassembled WGS sequence"/>
</dbReference>
<sequence>MFSLRKVCKQYGRAPVTGFAVRDIDLNIARGELVCLAGKSGSGKSTLLGILGLINVPSSGEVLFEGKSIAGTTDAQLARIRRQHIGIIFQQFNLHPALTALENVMYPLFMLKDHQAHDKAMAALAEVGMDSFAQRRPRELSGGQMQRVSIARAFAKRPDLIIADEPTANLDAENSDIVYGLLRRLNQEKGVTVVVATHDRDFSDHCPRKIDMQDGQIISSRE</sequence>
<dbReference type="PANTHER" id="PTHR24220:SF86">
    <property type="entry name" value="ABC TRANSPORTER ABCH.1"/>
    <property type="match status" value="1"/>
</dbReference>
<reference evidence="10 12" key="1">
    <citation type="submission" date="2016-08" db="EMBL/GenBank/DDBJ databases">
        <title>Draft genome sequence of Pseudomonas costantinii LMG 22119, type strain isolated from cultivated mushroom (Agaricus bisporus) sporophores.</title>
        <authorList>
            <person name="Tambong J.T."/>
        </authorList>
    </citation>
    <scope>NUCLEOTIDE SEQUENCE [LARGE SCALE GENOMIC DNA]</scope>
    <source>
        <strain evidence="10 12">LMG 22119</strain>
    </source>
</reference>
<gene>
    <name evidence="10" type="ORF">BFL40_07375</name>
    <name evidence="11" type="ORF">SAMN04515675_0123</name>
</gene>
<name>A0A1S2V5L4_9PSED</name>
<feature type="domain" description="ABC transporter" evidence="9">
    <location>
        <begin position="2"/>
        <end position="222"/>
    </location>
</feature>
<dbReference type="GO" id="GO:0016887">
    <property type="term" value="F:ATP hydrolysis activity"/>
    <property type="evidence" value="ECO:0007669"/>
    <property type="project" value="InterPro"/>
</dbReference>
<dbReference type="GO" id="GO:0005886">
    <property type="term" value="C:plasma membrane"/>
    <property type="evidence" value="ECO:0007669"/>
    <property type="project" value="UniProtKB-SubCell"/>
</dbReference>
<dbReference type="RefSeq" id="WP_071483338.1">
    <property type="nucleotide sequence ID" value="NZ_FNTS01000002.1"/>
</dbReference>
<keyword evidence="4" id="KW-0812">Transmembrane</keyword>
<dbReference type="EMBL" id="FNTS01000002">
    <property type="protein sequence ID" value="SED17181.1"/>
    <property type="molecule type" value="Genomic_DNA"/>
</dbReference>
<protein>
    <submittedName>
        <fullName evidence="11">ABC transport system ATP-binding protein</fullName>
    </submittedName>
</protein>
<evidence type="ECO:0000313" key="11">
    <source>
        <dbReference type="EMBL" id="SED17181.1"/>
    </source>
</evidence>
<evidence type="ECO:0000259" key="9">
    <source>
        <dbReference type="PROSITE" id="PS50893"/>
    </source>
</evidence>
<organism evidence="10 12">
    <name type="scientific">Pseudomonas costantinii</name>
    <dbReference type="NCBI Taxonomy" id="168469"/>
    <lineage>
        <taxon>Bacteria</taxon>
        <taxon>Pseudomonadati</taxon>
        <taxon>Pseudomonadota</taxon>
        <taxon>Gammaproteobacteria</taxon>
        <taxon>Pseudomonadales</taxon>
        <taxon>Pseudomonadaceae</taxon>
        <taxon>Pseudomonas</taxon>
    </lineage>
</organism>
<comment type="caution">
    <text evidence="10">The sequence shown here is derived from an EMBL/GenBank/DDBJ whole genome shotgun (WGS) entry which is preliminary data.</text>
</comment>
<dbReference type="CDD" id="cd03255">
    <property type="entry name" value="ABC_MJ0796_LolCDE_FtsE"/>
    <property type="match status" value="1"/>
</dbReference>
<dbReference type="OrthoDB" id="4408248at2"/>
<evidence type="ECO:0000256" key="6">
    <source>
        <dbReference type="ARBA" id="ARBA00022840"/>
    </source>
</evidence>
<dbReference type="InterPro" id="IPR017871">
    <property type="entry name" value="ABC_transporter-like_CS"/>
</dbReference>
<dbReference type="SUPFAM" id="SSF52540">
    <property type="entry name" value="P-loop containing nucleoside triphosphate hydrolases"/>
    <property type="match status" value="1"/>
</dbReference>
<evidence type="ECO:0000256" key="8">
    <source>
        <dbReference type="ARBA" id="ARBA00038388"/>
    </source>
</evidence>
<accession>A0A1S2V5L4</accession>
<dbReference type="InterPro" id="IPR015854">
    <property type="entry name" value="ABC_transpr_LolD-like"/>
</dbReference>
<dbReference type="Proteomes" id="UP000181661">
    <property type="component" value="Unassembled WGS sequence"/>
</dbReference>
<comment type="subcellular location">
    <subcellularLocation>
        <location evidence="1">Cell inner membrane</location>
        <topology evidence="1">Multi-pass membrane protein</topology>
    </subcellularLocation>
</comment>
<proteinExistence type="inferred from homology"/>
<dbReference type="Pfam" id="PF00005">
    <property type="entry name" value="ABC_tran"/>
    <property type="match status" value="1"/>
</dbReference>
<dbReference type="PROSITE" id="PS50893">
    <property type="entry name" value="ABC_TRANSPORTER_2"/>
    <property type="match status" value="1"/>
</dbReference>
<dbReference type="PANTHER" id="PTHR24220">
    <property type="entry name" value="IMPORT ATP-BINDING PROTEIN"/>
    <property type="match status" value="1"/>
</dbReference>
<evidence type="ECO:0000313" key="13">
    <source>
        <dbReference type="Proteomes" id="UP000182179"/>
    </source>
</evidence>
<evidence type="ECO:0000313" key="10">
    <source>
        <dbReference type="EMBL" id="OIN54002.1"/>
    </source>
</evidence>
<dbReference type="PROSITE" id="PS00211">
    <property type="entry name" value="ABC_TRANSPORTER_1"/>
    <property type="match status" value="1"/>
</dbReference>
<keyword evidence="13" id="KW-1185">Reference proteome</keyword>